<dbReference type="Proteomes" id="UP000644660">
    <property type="component" value="Unassembled WGS sequence"/>
</dbReference>
<keyword evidence="3" id="KW-1185">Reference proteome</keyword>
<dbReference type="EMBL" id="CAEFZW010000008">
    <property type="protein sequence ID" value="CAB4256019.1"/>
    <property type="molecule type" value="Genomic_DNA"/>
</dbReference>
<dbReference type="RefSeq" id="XP_041407863.1">
    <property type="nucleotide sequence ID" value="XM_041551929.1"/>
</dbReference>
<feature type="compositionally biased region" description="Polar residues" evidence="1">
    <location>
        <begin position="173"/>
        <end position="203"/>
    </location>
</feature>
<feature type="region of interest" description="Disordered" evidence="1">
    <location>
        <begin position="237"/>
        <end position="273"/>
    </location>
</feature>
<evidence type="ECO:0000313" key="2">
    <source>
        <dbReference type="EMBL" id="CAB4256019.1"/>
    </source>
</evidence>
<dbReference type="OrthoDB" id="10595175at2759"/>
<name>A0A8H2VIS1_9SACH</name>
<dbReference type="AlphaFoldDB" id="A0A8H2VIS1"/>
<feature type="compositionally biased region" description="Polar residues" evidence="1">
    <location>
        <begin position="248"/>
        <end position="273"/>
    </location>
</feature>
<feature type="region of interest" description="Disordered" evidence="1">
    <location>
        <begin position="173"/>
        <end position="205"/>
    </location>
</feature>
<accession>A0A8H2VIS1</accession>
<organism evidence="2 3">
    <name type="scientific">Maudiozyma barnettii</name>
    <dbReference type="NCBI Taxonomy" id="61262"/>
    <lineage>
        <taxon>Eukaryota</taxon>
        <taxon>Fungi</taxon>
        <taxon>Dikarya</taxon>
        <taxon>Ascomycota</taxon>
        <taxon>Saccharomycotina</taxon>
        <taxon>Saccharomycetes</taxon>
        <taxon>Saccharomycetales</taxon>
        <taxon>Saccharomycetaceae</taxon>
        <taxon>Maudiozyma</taxon>
    </lineage>
</organism>
<sequence>MLLNKNSPSSRNRTNSGYIFQRKHIRYLKLIMDLVSKYKNIIIQNISKCRNESNSLKINKLQTAFPTVSISTIMAIFYAAEFKFERSYNSLVLLESGGAINEKDVILERDFLEMIDTLLQTQLEETYSKAKKAMEKEIMYKDETKLGGDKISKEYMLASSKVQSKLATTINEESLSTGKSQPTQSNWSSVARKGNTSLDSNKGSILHDKNTVQEGMKTQYSNRNAPPSLYNIRQKLTTVDTQDKDFPTRSTNKISNDNNSTPEKQSFSDQTENSLRAEHVYPENVLTNSRSNIAQLNASYNSNTQLEVGVTVKGQQNITKSISETKSISQDQSINPHEKKVEQPIDQKTIKSNREKFLKVPPKNNISISATSTADINQKENSQVVYSNRTSDFLVEAQVNTDKLTLHCNSESQQTIRQKKSIVTEKEEELNHLRNPESKLPNEQKRTSLFQDNNIKTFNDVNFKTPFTQPANSFSSSQNRKVTEKDIASLQSTKSPSFLTNHLQLQQQQQPN</sequence>
<protein>
    <submittedName>
        <fullName evidence="2">Uncharacterized protein</fullName>
    </submittedName>
</protein>
<reference evidence="2 3" key="1">
    <citation type="submission" date="2020-05" db="EMBL/GenBank/DDBJ databases">
        <authorList>
            <person name="Casaregola S."/>
            <person name="Devillers H."/>
            <person name="Grondin C."/>
        </authorList>
    </citation>
    <scope>NUCLEOTIDE SEQUENCE [LARGE SCALE GENOMIC DNA]</scope>
    <source>
        <strain evidence="2 3">CLIB 1767</strain>
    </source>
</reference>
<evidence type="ECO:0000313" key="3">
    <source>
        <dbReference type="Proteomes" id="UP000644660"/>
    </source>
</evidence>
<dbReference type="GeneID" id="64859086"/>
<evidence type="ECO:0000256" key="1">
    <source>
        <dbReference type="SAM" id="MobiDB-lite"/>
    </source>
</evidence>
<proteinExistence type="predicted"/>
<gene>
    <name evidence="2" type="ORF">KABA2_08S01386</name>
</gene>
<comment type="caution">
    <text evidence="2">The sequence shown here is derived from an EMBL/GenBank/DDBJ whole genome shotgun (WGS) entry which is preliminary data.</text>
</comment>